<evidence type="ECO:0000256" key="1">
    <source>
        <dbReference type="ARBA" id="ARBA00004477"/>
    </source>
</evidence>
<evidence type="ECO:0000259" key="13">
    <source>
        <dbReference type="Pfam" id="PF05529"/>
    </source>
</evidence>
<keyword evidence="8 11" id="KW-1133">Transmembrane helix</keyword>
<dbReference type="GO" id="GO:0006888">
    <property type="term" value="P:endoplasmic reticulum to Golgi vesicle-mediated transport"/>
    <property type="evidence" value="ECO:0007669"/>
    <property type="project" value="UniProtKB-UniRule"/>
</dbReference>
<keyword evidence="4 11" id="KW-0812">Transmembrane</keyword>
<evidence type="ECO:0000256" key="5">
    <source>
        <dbReference type="ARBA" id="ARBA00022824"/>
    </source>
</evidence>
<evidence type="ECO:0000256" key="10">
    <source>
        <dbReference type="ARBA" id="ARBA00023136"/>
    </source>
</evidence>
<dbReference type="InterPro" id="IPR008417">
    <property type="entry name" value="BAP29/BAP31"/>
</dbReference>
<keyword evidence="7 11" id="KW-0653">Protein transport</keyword>
<evidence type="ECO:0000313" key="15">
    <source>
        <dbReference type="EMBL" id="NOV50312.1"/>
    </source>
</evidence>
<comment type="subcellular location">
    <subcellularLocation>
        <location evidence="1 11">Endoplasmic reticulum membrane</location>
        <topology evidence="1 11">Multi-pass membrane protein</topology>
    </subcellularLocation>
</comment>
<comment type="similarity">
    <text evidence="2 11">Belongs to the BCAP29/BCAP31 family.</text>
</comment>
<keyword evidence="3 11" id="KW-0813">Transport</keyword>
<evidence type="ECO:0000256" key="11">
    <source>
        <dbReference type="RuleBase" id="RU367026"/>
    </source>
</evidence>
<reference evidence="15" key="1">
    <citation type="submission" date="2020-03" db="EMBL/GenBank/DDBJ databases">
        <title>Transcriptomic Profiling of the Digestive Tract of the Rat Flea, Xenopsylla cheopis, Following Blood Feeding and Infection with Yersinia pestis.</title>
        <authorList>
            <person name="Bland D.M."/>
            <person name="Martens C.A."/>
            <person name="Virtaneva K."/>
            <person name="Kanakabandi K."/>
            <person name="Long D."/>
            <person name="Rosenke R."/>
            <person name="Saturday G.A."/>
            <person name="Hoyt F.H."/>
            <person name="Bruno D.P."/>
            <person name="Ribeiro J.M.C."/>
            <person name="Hinnebusch J."/>
        </authorList>
    </citation>
    <scope>NUCLEOTIDE SEQUENCE</scope>
</reference>
<evidence type="ECO:0000256" key="6">
    <source>
        <dbReference type="ARBA" id="ARBA00022892"/>
    </source>
</evidence>
<feature type="domain" description="BAP29/BAP31 transmembrane" evidence="13">
    <location>
        <begin position="1"/>
        <end position="134"/>
    </location>
</feature>
<dbReference type="GO" id="GO:0005789">
    <property type="term" value="C:endoplasmic reticulum membrane"/>
    <property type="evidence" value="ECO:0007669"/>
    <property type="project" value="UniProtKB-SubCell"/>
</dbReference>
<dbReference type="Gene3D" id="1.20.5.110">
    <property type="match status" value="1"/>
</dbReference>
<dbReference type="EMBL" id="GIIL01006586">
    <property type="protein sequence ID" value="NOV50312.1"/>
    <property type="molecule type" value="Transcribed_RNA"/>
</dbReference>
<evidence type="ECO:0000259" key="14">
    <source>
        <dbReference type="Pfam" id="PF18035"/>
    </source>
</evidence>
<keyword evidence="5 11" id="KW-0256">Endoplasmic reticulum</keyword>
<protein>
    <recommendedName>
        <fullName evidence="11">Endoplasmic reticulum transmembrane protein</fullName>
    </recommendedName>
</protein>
<organism evidence="15">
    <name type="scientific">Xenopsylla cheopis</name>
    <name type="common">Oriental rat flea</name>
    <name type="synonym">Pulex cheopis</name>
    <dbReference type="NCBI Taxonomy" id="163159"/>
    <lineage>
        <taxon>Eukaryota</taxon>
        <taxon>Metazoa</taxon>
        <taxon>Ecdysozoa</taxon>
        <taxon>Arthropoda</taxon>
        <taxon>Hexapoda</taxon>
        <taxon>Insecta</taxon>
        <taxon>Pterygota</taxon>
        <taxon>Neoptera</taxon>
        <taxon>Endopterygota</taxon>
        <taxon>Siphonaptera</taxon>
        <taxon>Pulicidae</taxon>
        <taxon>Xenopsyllinae</taxon>
        <taxon>Xenopsylla</taxon>
    </lineage>
</organism>
<keyword evidence="6 11" id="KW-0931">ER-Golgi transport</keyword>
<name>A0A6M2DVQ8_XENCH</name>
<accession>A0A6M2DVQ8</accession>
<keyword evidence="15" id="KW-0675">Receptor</keyword>
<feature type="transmembrane region" description="Helical" evidence="11">
    <location>
        <begin position="102"/>
        <end position="119"/>
    </location>
</feature>
<dbReference type="InterPro" id="IPR040463">
    <property type="entry name" value="BAP29/BAP31_N"/>
</dbReference>
<comment type="function">
    <text evidence="11">May play a role in anterograde transport of membrane proteins from the endoplasmic reticulum to the Golgi.</text>
</comment>
<dbReference type="InterPro" id="IPR041672">
    <property type="entry name" value="Bap31/Bap29_C"/>
</dbReference>
<feature type="transmembrane region" description="Helical" evidence="11">
    <location>
        <begin position="48"/>
        <end position="67"/>
    </location>
</feature>
<dbReference type="PANTHER" id="PTHR12701:SF20">
    <property type="entry name" value="ENDOPLASMIC RETICULUM TRANSMEMBRANE PROTEIN"/>
    <property type="match status" value="1"/>
</dbReference>
<dbReference type="GO" id="GO:0006886">
    <property type="term" value="P:intracellular protein transport"/>
    <property type="evidence" value="ECO:0007669"/>
    <property type="project" value="UniProtKB-UniRule"/>
</dbReference>
<dbReference type="AlphaFoldDB" id="A0A6M2DVQ8"/>
<dbReference type="Pfam" id="PF05529">
    <property type="entry name" value="Bap31"/>
    <property type="match status" value="1"/>
</dbReference>
<sequence length="234" mass="26914">MSLQWTIIASFLYVEIAIVLLLVLPVASPRRWQSFFKSRFLKSLTGQAQIYFLVLLAILVLFLLDAIREMRKYSSNESHDGHQHLNVEMQGSMRLFRAQRNFYISGFSLFLSLVIRRLVTLISTQANLLAQSEAFMRQAESATVAARRLIAEKGESELNEQNATNENSDAMVKELRDKISELEKELSHAKKDKEAMVSQVENLHKEYDNMADKLVKYEREHVFKAAGEPTKKDD</sequence>
<evidence type="ECO:0000256" key="12">
    <source>
        <dbReference type="SAM" id="Coils"/>
    </source>
</evidence>
<dbReference type="PANTHER" id="PTHR12701">
    <property type="entry name" value="BCR-ASSOCIATED PROTEIN, BAP"/>
    <property type="match status" value="1"/>
</dbReference>
<feature type="transmembrane region" description="Helical" evidence="11">
    <location>
        <begin position="7"/>
        <end position="28"/>
    </location>
</feature>
<proteinExistence type="inferred from homology"/>
<dbReference type="GO" id="GO:0070973">
    <property type="term" value="P:protein localization to endoplasmic reticulum exit site"/>
    <property type="evidence" value="ECO:0007669"/>
    <property type="project" value="UniProtKB-UniRule"/>
</dbReference>
<feature type="coiled-coil region" evidence="12">
    <location>
        <begin position="158"/>
        <end position="220"/>
    </location>
</feature>
<evidence type="ECO:0000256" key="3">
    <source>
        <dbReference type="ARBA" id="ARBA00022448"/>
    </source>
</evidence>
<evidence type="ECO:0000256" key="8">
    <source>
        <dbReference type="ARBA" id="ARBA00022989"/>
    </source>
</evidence>
<keyword evidence="9 12" id="KW-0175">Coiled coil</keyword>
<dbReference type="Pfam" id="PF18035">
    <property type="entry name" value="Bap31_Bap29_C"/>
    <property type="match status" value="1"/>
</dbReference>
<keyword evidence="10 11" id="KW-0472">Membrane</keyword>
<evidence type="ECO:0000256" key="2">
    <source>
        <dbReference type="ARBA" id="ARBA00007956"/>
    </source>
</evidence>
<feature type="domain" description="Bap31/Bap29 cytoplasmic coiled-coil" evidence="14">
    <location>
        <begin position="178"/>
        <end position="234"/>
    </location>
</feature>
<evidence type="ECO:0000256" key="7">
    <source>
        <dbReference type="ARBA" id="ARBA00022927"/>
    </source>
</evidence>
<evidence type="ECO:0000256" key="9">
    <source>
        <dbReference type="ARBA" id="ARBA00023054"/>
    </source>
</evidence>
<evidence type="ECO:0000256" key="4">
    <source>
        <dbReference type="ARBA" id="ARBA00022692"/>
    </source>
</evidence>